<evidence type="ECO:0000313" key="3">
    <source>
        <dbReference type="EMBL" id="GJN42990.1"/>
    </source>
</evidence>
<evidence type="ECO:0000313" key="4">
    <source>
        <dbReference type="Proteomes" id="UP001054925"/>
    </source>
</evidence>
<protein>
    <submittedName>
        <fullName evidence="3">Universal stress protein</fullName>
    </submittedName>
</protein>
<gene>
    <name evidence="3" type="ORF">CAT723_14690</name>
</gene>
<dbReference type="PANTHER" id="PTHR46268:SF6">
    <property type="entry name" value="UNIVERSAL STRESS PROTEIN UP12"/>
    <property type="match status" value="1"/>
</dbReference>
<evidence type="ECO:0000256" key="1">
    <source>
        <dbReference type="ARBA" id="ARBA00008791"/>
    </source>
</evidence>
<dbReference type="InterPro" id="IPR006016">
    <property type="entry name" value="UspA"/>
</dbReference>
<organism evidence="3 4">
    <name type="scientific">Corynebacterium ammoniagenes</name>
    <name type="common">Brevibacterium ammoniagenes</name>
    <dbReference type="NCBI Taxonomy" id="1697"/>
    <lineage>
        <taxon>Bacteria</taxon>
        <taxon>Bacillati</taxon>
        <taxon>Actinomycetota</taxon>
        <taxon>Actinomycetes</taxon>
        <taxon>Mycobacteriales</taxon>
        <taxon>Corynebacteriaceae</taxon>
        <taxon>Corynebacterium</taxon>
    </lineage>
</organism>
<dbReference type="Pfam" id="PF00582">
    <property type="entry name" value="Usp"/>
    <property type="match status" value="1"/>
</dbReference>
<dbReference type="InterPro" id="IPR014729">
    <property type="entry name" value="Rossmann-like_a/b/a_fold"/>
</dbReference>
<dbReference type="Gene3D" id="3.40.50.620">
    <property type="entry name" value="HUPs"/>
    <property type="match status" value="1"/>
</dbReference>
<dbReference type="EMBL" id="BQKK01000002">
    <property type="protein sequence ID" value="GJN42990.1"/>
    <property type="molecule type" value="Genomic_DNA"/>
</dbReference>
<reference evidence="3" key="1">
    <citation type="submission" date="2021-12" db="EMBL/GenBank/DDBJ databases">
        <title>Draft genome sequence of Corynebacterium ammoniagenes strain T-723.</title>
        <authorList>
            <person name="Matsuzawa M."/>
            <person name="Hiratani M."/>
            <person name="Abe I."/>
            <person name="Tsuji Y."/>
            <person name="Nakamura J."/>
        </authorList>
    </citation>
    <scope>NUCLEOTIDE SEQUENCE</scope>
    <source>
        <strain evidence="3">T-723</strain>
    </source>
</reference>
<dbReference type="AlphaFoldDB" id="A0AAV5GA87"/>
<dbReference type="PRINTS" id="PR01438">
    <property type="entry name" value="UNVRSLSTRESS"/>
</dbReference>
<dbReference type="InterPro" id="IPR006015">
    <property type="entry name" value="Universal_stress_UspA"/>
</dbReference>
<comment type="caution">
    <text evidence="3">The sequence shown here is derived from an EMBL/GenBank/DDBJ whole genome shotgun (WGS) entry which is preliminary data.</text>
</comment>
<sequence length="151" mass="16000">MDMLNYNTIAVGTDGSPTSLRAVRAAASMARVYDAKLIIISAFYNQPGAMLGAPDSESVPVIDRGDAQNYLDNAAGIAQNEGATSIEVVGKSGDPVKAMLEVEKDYDVDMFVVGNRGMNSVRGRVFGSVATELTRKAHADVVVVNTTSERN</sequence>
<dbReference type="SUPFAM" id="SSF52402">
    <property type="entry name" value="Adenine nucleotide alpha hydrolases-like"/>
    <property type="match status" value="1"/>
</dbReference>
<feature type="domain" description="UspA" evidence="2">
    <location>
        <begin position="6"/>
        <end position="144"/>
    </location>
</feature>
<dbReference type="CDD" id="cd00293">
    <property type="entry name" value="USP-like"/>
    <property type="match status" value="1"/>
</dbReference>
<dbReference type="Proteomes" id="UP001054925">
    <property type="component" value="Unassembled WGS sequence"/>
</dbReference>
<dbReference type="PANTHER" id="PTHR46268">
    <property type="entry name" value="STRESS RESPONSE PROTEIN NHAX"/>
    <property type="match status" value="1"/>
</dbReference>
<comment type="similarity">
    <text evidence="1">Belongs to the universal stress protein A family.</text>
</comment>
<accession>A0AAV5GA87</accession>
<evidence type="ECO:0000259" key="2">
    <source>
        <dbReference type="Pfam" id="PF00582"/>
    </source>
</evidence>
<name>A0AAV5GA87_CORAM</name>
<proteinExistence type="inferred from homology"/>